<feature type="signal peptide" evidence="1">
    <location>
        <begin position="1"/>
        <end position="23"/>
    </location>
</feature>
<dbReference type="InterPro" id="IPR013078">
    <property type="entry name" value="His_Pase_superF_clade-1"/>
</dbReference>
<dbReference type="PROSITE" id="PS51257">
    <property type="entry name" value="PROKAR_LIPOPROTEIN"/>
    <property type="match status" value="1"/>
</dbReference>
<dbReference type="AlphaFoldDB" id="A0A5C7FR66"/>
<comment type="caution">
    <text evidence="2">The sequence shown here is derived from an EMBL/GenBank/DDBJ whole genome shotgun (WGS) entry which is preliminary data.</text>
</comment>
<name>A0A5C7FR66_9BACT</name>
<evidence type="ECO:0000256" key="1">
    <source>
        <dbReference type="SAM" id="SignalP"/>
    </source>
</evidence>
<sequence length="176" mass="20014">MLQRLTLLLLTVTFLFLSSCTSARKAAQEQFGDEKVTTFYLVRHAEKDFGDDPILTPQGTERAERLKEIMKNVDLAAVYSTDTKRTQLTAKPTADDHGLKIVSYRPTLLKELSEKLRSLYRGKVVLIVGHSNTTPAMTNYLTDSNVHPRFSELDYTNFYLVTLPRIGAPDVQKLRY</sequence>
<keyword evidence="3" id="KW-1185">Reference proteome</keyword>
<evidence type="ECO:0000313" key="3">
    <source>
        <dbReference type="Proteomes" id="UP000321907"/>
    </source>
</evidence>
<evidence type="ECO:0000313" key="2">
    <source>
        <dbReference type="EMBL" id="TXF88578.1"/>
    </source>
</evidence>
<protein>
    <submittedName>
        <fullName evidence="2">Histidine phosphatase family protein</fullName>
    </submittedName>
</protein>
<dbReference type="InterPro" id="IPR029033">
    <property type="entry name" value="His_PPase_superfam"/>
</dbReference>
<dbReference type="CDD" id="cd07067">
    <property type="entry name" value="HP_PGM_like"/>
    <property type="match status" value="1"/>
</dbReference>
<dbReference type="RefSeq" id="WP_147931378.1">
    <property type="nucleotide sequence ID" value="NZ_VOXD01000021.1"/>
</dbReference>
<dbReference type="Proteomes" id="UP000321907">
    <property type="component" value="Unassembled WGS sequence"/>
</dbReference>
<dbReference type="OrthoDB" id="3296006at2"/>
<dbReference type="SUPFAM" id="SSF53254">
    <property type="entry name" value="Phosphoglycerate mutase-like"/>
    <property type="match status" value="1"/>
</dbReference>
<dbReference type="EMBL" id="VOXD01000021">
    <property type="protein sequence ID" value="TXF88578.1"/>
    <property type="molecule type" value="Genomic_DNA"/>
</dbReference>
<dbReference type="Pfam" id="PF00300">
    <property type="entry name" value="His_Phos_1"/>
    <property type="match status" value="1"/>
</dbReference>
<reference evidence="2 3" key="1">
    <citation type="submission" date="2019-08" db="EMBL/GenBank/DDBJ databases">
        <title>Lewinella sp. strain SSH13 Genome sequencing and assembly.</title>
        <authorList>
            <person name="Kim I."/>
        </authorList>
    </citation>
    <scope>NUCLEOTIDE SEQUENCE [LARGE SCALE GENOMIC DNA]</scope>
    <source>
        <strain evidence="2 3">SSH13</strain>
    </source>
</reference>
<accession>A0A5C7FR66</accession>
<organism evidence="2 3">
    <name type="scientific">Neolewinella aurantiaca</name>
    <dbReference type="NCBI Taxonomy" id="2602767"/>
    <lineage>
        <taxon>Bacteria</taxon>
        <taxon>Pseudomonadati</taxon>
        <taxon>Bacteroidota</taxon>
        <taxon>Saprospiria</taxon>
        <taxon>Saprospirales</taxon>
        <taxon>Lewinellaceae</taxon>
        <taxon>Neolewinella</taxon>
    </lineage>
</organism>
<gene>
    <name evidence="2" type="ORF">FUA23_14010</name>
</gene>
<feature type="chain" id="PRO_5022883345" evidence="1">
    <location>
        <begin position="24"/>
        <end position="176"/>
    </location>
</feature>
<proteinExistence type="predicted"/>
<keyword evidence="1" id="KW-0732">Signal</keyword>
<dbReference type="Gene3D" id="3.40.50.1240">
    <property type="entry name" value="Phosphoglycerate mutase-like"/>
    <property type="match status" value="1"/>
</dbReference>